<evidence type="ECO:0000259" key="6">
    <source>
        <dbReference type="PROSITE" id="PS51635"/>
    </source>
</evidence>
<feature type="region of interest" description="Disordered" evidence="5">
    <location>
        <begin position="511"/>
        <end position="535"/>
    </location>
</feature>
<comment type="caution">
    <text evidence="4">Lacks conserved residue(s) required for the propagation of feature annotation.</text>
</comment>
<feature type="domain" description="PNPLA" evidence="6">
    <location>
        <begin position="1"/>
        <end position="116"/>
    </location>
</feature>
<dbReference type="InterPro" id="IPR016035">
    <property type="entry name" value="Acyl_Trfase/lysoPLipase"/>
</dbReference>
<dbReference type="GO" id="GO:0016042">
    <property type="term" value="P:lipid catabolic process"/>
    <property type="evidence" value="ECO:0007669"/>
    <property type="project" value="UniProtKB-KW"/>
</dbReference>
<dbReference type="GO" id="GO:0016020">
    <property type="term" value="C:membrane"/>
    <property type="evidence" value="ECO:0007669"/>
    <property type="project" value="TreeGrafter"/>
</dbReference>
<organism evidence="7 8">
    <name type="scientific">Papaver somniferum</name>
    <name type="common">Opium poppy</name>
    <dbReference type="NCBI Taxonomy" id="3469"/>
    <lineage>
        <taxon>Eukaryota</taxon>
        <taxon>Viridiplantae</taxon>
        <taxon>Streptophyta</taxon>
        <taxon>Embryophyta</taxon>
        <taxon>Tracheophyta</taxon>
        <taxon>Spermatophyta</taxon>
        <taxon>Magnoliopsida</taxon>
        <taxon>Ranunculales</taxon>
        <taxon>Papaveraceae</taxon>
        <taxon>Papaveroideae</taxon>
        <taxon>Papaver</taxon>
    </lineage>
</organism>
<dbReference type="AlphaFoldDB" id="A0A4Y7ISY8"/>
<dbReference type="InterPro" id="IPR002641">
    <property type="entry name" value="PNPLA_dom"/>
</dbReference>
<keyword evidence="2" id="KW-0442">Lipid degradation</keyword>
<evidence type="ECO:0000256" key="1">
    <source>
        <dbReference type="ARBA" id="ARBA00022801"/>
    </source>
</evidence>
<evidence type="ECO:0000313" key="7">
    <source>
        <dbReference type="EMBL" id="RZC50555.1"/>
    </source>
</evidence>
<dbReference type="PROSITE" id="PS51635">
    <property type="entry name" value="PNPLA"/>
    <property type="match status" value="1"/>
</dbReference>
<keyword evidence="1" id="KW-0378">Hydrolase</keyword>
<dbReference type="GO" id="GO:0006631">
    <property type="term" value="P:fatty acid metabolic process"/>
    <property type="evidence" value="ECO:0007669"/>
    <property type="project" value="TreeGrafter"/>
</dbReference>
<name>A0A4Y7ISY8_PAPSO</name>
<reference evidence="7 8" key="1">
    <citation type="journal article" date="2018" name="Science">
        <title>The opium poppy genome and morphinan production.</title>
        <authorList>
            <person name="Guo L."/>
            <person name="Winzer T."/>
            <person name="Yang X."/>
            <person name="Li Y."/>
            <person name="Ning Z."/>
            <person name="He Z."/>
            <person name="Teodor R."/>
            <person name="Lu Y."/>
            <person name="Bowser T.A."/>
            <person name="Graham I.A."/>
            <person name="Ye K."/>
        </authorList>
    </citation>
    <scope>NUCLEOTIDE SEQUENCE [LARGE SCALE GENOMIC DNA]</scope>
    <source>
        <strain evidence="8">cv. HN1</strain>
        <tissue evidence="7">Leaves</tissue>
    </source>
</reference>
<evidence type="ECO:0000256" key="2">
    <source>
        <dbReference type="ARBA" id="ARBA00022963"/>
    </source>
</evidence>
<accession>A0A4Y7ISY8</accession>
<proteinExistence type="predicted"/>
<dbReference type="OMA" id="WRERIMI"/>
<dbReference type="PANTHER" id="PTHR24185">
    <property type="entry name" value="CALCIUM-INDEPENDENT PHOSPHOLIPASE A2-GAMMA"/>
    <property type="match status" value="1"/>
</dbReference>
<dbReference type="EMBL" id="CM010716">
    <property type="protein sequence ID" value="RZC50555.1"/>
    <property type="molecule type" value="Genomic_DNA"/>
</dbReference>
<evidence type="ECO:0000256" key="4">
    <source>
        <dbReference type="PROSITE-ProRule" id="PRU01161"/>
    </source>
</evidence>
<evidence type="ECO:0000256" key="5">
    <source>
        <dbReference type="SAM" id="MobiDB-lite"/>
    </source>
</evidence>
<evidence type="ECO:0000313" key="8">
    <source>
        <dbReference type="Proteomes" id="UP000316621"/>
    </source>
</evidence>
<dbReference type="Proteomes" id="UP000316621">
    <property type="component" value="Chromosome 2"/>
</dbReference>
<feature type="region of interest" description="Disordered" evidence="5">
    <location>
        <begin position="304"/>
        <end position="331"/>
    </location>
</feature>
<protein>
    <recommendedName>
        <fullName evidence="6">PNPLA domain-containing protein</fullName>
    </recommendedName>
</protein>
<evidence type="ECO:0000256" key="3">
    <source>
        <dbReference type="ARBA" id="ARBA00023098"/>
    </source>
</evidence>
<keyword evidence="3" id="KW-0443">Lipid metabolism</keyword>
<dbReference type="GO" id="GO:0004620">
    <property type="term" value="F:phospholipase activity"/>
    <property type="evidence" value="ECO:0007669"/>
    <property type="project" value="TreeGrafter"/>
</dbReference>
<dbReference type="SUPFAM" id="SSF52151">
    <property type="entry name" value="FabD/lysophospholipase-like"/>
    <property type="match status" value="1"/>
</dbReference>
<dbReference type="Gene3D" id="3.40.1090.10">
    <property type="entry name" value="Cytosolic phospholipase A2 catalytic domain"/>
    <property type="match status" value="1"/>
</dbReference>
<keyword evidence="8" id="KW-1185">Reference proteome</keyword>
<dbReference type="STRING" id="3469.A0A4Y7ISY8"/>
<dbReference type="Gramene" id="RZC50555">
    <property type="protein sequence ID" value="RZC50555"/>
    <property type="gene ID" value="C5167_018992"/>
</dbReference>
<gene>
    <name evidence="7" type="ORF">C5167_018992</name>
</gene>
<sequence>MLKEMCADEEGDLLIESAAKSIPKVFAVSALVSVSPAQPFLFRNYQYPAGIQAVAADGAGTGTKHCAFLGSCKHHIWQAIRASSAAPYYLDDFSDDGNRWQDVSVGCGSVPTKVRKGRWRHLDTGQVLIESACSTNRVDEELNTLLPLLPEIQYFRFEPVDERCDMELDETDPTIWLKLESARQEYIEENSEAFKNVCDRLLLTDDLDKLISPCGRKTNLSNTVIDERSPSLGRRRQVLLVEASHGPDSGRAVYHARSLETFRARTGITISSVNRMLGFSKPAPATTFATPFASPSFTGSFPSSPFAPPSLDGCQTGNSPGSPPKSLMRPRELSAPLQSLQEKLQSSPQVGIIHLALQNDAVGSIMSWHNDVFVVAEPGELADRFLQSVKLSFMSLVKGRSRKETTALSKVMTVADLIAYKPNFPIGCVVHRYTGRQTQVMEDDQEIGAYMRTVPSIHLSPDDVRWMTGTWRDRIIICSGAFGPETQLAAIHRSGEFNTLDNGRFEIGDEETEADDMQQKPPSPGSDWEDGDPDKAQELVDDEEELSRFICLLYDALFQEGARVDVALQHALASHPKLRFSCHLPSMP</sequence>
<dbReference type="PANTHER" id="PTHR24185:SF1">
    <property type="entry name" value="CALCIUM-INDEPENDENT PHOSPHOLIPASE A2-GAMMA"/>
    <property type="match status" value="1"/>
</dbReference>